<dbReference type="PANTHER" id="PTHR24559:SF437">
    <property type="entry name" value="RNA-DIRECTED DNA POLYMERASE HOMOLOG"/>
    <property type="match status" value="1"/>
</dbReference>
<proteinExistence type="predicted"/>
<feature type="compositionally biased region" description="Basic residues" evidence="1">
    <location>
        <begin position="22"/>
        <end position="34"/>
    </location>
</feature>
<dbReference type="Gene3D" id="3.10.10.10">
    <property type="entry name" value="HIV Type 1 Reverse Transcriptase, subunit A, domain 1"/>
    <property type="match status" value="2"/>
</dbReference>
<evidence type="ECO:0000256" key="1">
    <source>
        <dbReference type="SAM" id="MobiDB-lite"/>
    </source>
</evidence>
<reference evidence="2" key="1">
    <citation type="submission" date="2018-05" db="EMBL/GenBank/DDBJ databases">
        <title>Draft genome of Mucuna pruriens seed.</title>
        <authorList>
            <person name="Nnadi N.E."/>
            <person name="Vos R."/>
            <person name="Hasami M.H."/>
            <person name="Devisetty U.K."/>
            <person name="Aguiy J.C."/>
        </authorList>
    </citation>
    <scope>NUCLEOTIDE SEQUENCE [LARGE SCALE GENOMIC DNA]</scope>
    <source>
        <strain evidence="2">JCA_2017</strain>
    </source>
</reference>
<organism evidence="2 3">
    <name type="scientific">Mucuna pruriens</name>
    <name type="common">Velvet bean</name>
    <name type="synonym">Dolichos pruriens</name>
    <dbReference type="NCBI Taxonomy" id="157652"/>
    <lineage>
        <taxon>Eukaryota</taxon>
        <taxon>Viridiplantae</taxon>
        <taxon>Streptophyta</taxon>
        <taxon>Embryophyta</taxon>
        <taxon>Tracheophyta</taxon>
        <taxon>Spermatophyta</taxon>
        <taxon>Magnoliopsida</taxon>
        <taxon>eudicotyledons</taxon>
        <taxon>Gunneridae</taxon>
        <taxon>Pentapetalae</taxon>
        <taxon>rosids</taxon>
        <taxon>fabids</taxon>
        <taxon>Fabales</taxon>
        <taxon>Fabaceae</taxon>
        <taxon>Papilionoideae</taxon>
        <taxon>50 kb inversion clade</taxon>
        <taxon>NPAAA clade</taxon>
        <taxon>indigoferoid/millettioid clade</taxon>
        <taxon>Phaseoleae</taxon>
        <taxon>Mucuna</taxon>
    </lineage>
</organism>
<evidence type="ECO:0000313" key="3">
    <source>
        <dbReference type="Proteomes" id="UP000257109"/>
    </source>
</evidence>
<evidence type="ECO:0000313" key="2">
    <source>
        <dbReference type="EMBL" id="RDY10703.1"/>
    </source>
</evidence>
<dbReference type="Proteomes" id="UP000257109">
    <property type="component" value="Unassembled WGS sequence"/>
</dbReference>
<keyword evidence="3" id="KW-1185">Reference proteome</keyword>
<sequence length="208" mass="24716">MGQKVVLKLLSQREVCEDQVKMKKKKKRKKKNLIRLRGPKEKRVIKPKRKKGNKEKEYEREKRESEGQESLLVCRKEIKRVLLNRKESLSLLPTNKCFHVMSPMLDLPIGFKDMLEGFKDLVRASLLNKPVYKANLKKCKEIQKHSPYVILIILVPKKDSTWRMCMDYRLVNVITKFGLYEWLVMPFGLINVPNTFMRHEPCSKEPYR</sequence>
<protein>
    <submittedName>
        <fullName evidence="2">Uncharacterized protein</fullName>
    </submittedName>
</protein>
<dbReference type="OrthoDB" id="7756796at2759"/>
<feature type="non-terminal residue" evidence="2">
    <location>
        <position position="1"/>
    </location>
</feature>
<dbReference type="InterPro" id="IPR053134">
    <property type="entry name" value="RNA-dir_DNA_polymerase"/>
</dbReference>
<dbReference type="PANTHER" id="PTHR24559">
    <property type="entry name" value="TRANSPOSON TY3-I GAG-POL POLYPROTEIN"/>
    <property type="match status" value="1"/>
</dbReference>
<dbReference type="EMBL" id="QJKJ01000795">
    <property type="protein sequence ID" value="RDY10703.1"/>
    <property type="molecule type" value="Genomic_DNA"/>
</dbReference>
<dbReference type="AlphaFoldDB" id="A0A371I6N8"/>
<accession>A0A371I6N8</accession>
<dbReference type="SUPFAM" id="SSF56672">
    <property type="entry name" value="DNA/RNA polymerases"/>
    <property type="match status" value="1"/>
</dbReference>
<gene>
    <name evidence="2" type="ORF">CR513_04738</name>
</gene>
<feature type="region of interest" description="Disordered" evidence="1">
    <location>
        <begin position="19"/>
        <end position="62"/>
    </location>
</feature>
<comment type="caution">
    <text evidence="2">The sequence shown here is derived from an EMBL/GenBank/DDBJ whole genome shotgun (WGS) entry which is preliminary data.</text>
</comment>
<dbReference type="InterPro" id="IPR043502">
    <property type="entry name" value="DNA/RNA_pol_sf"/>
</dbReference>
<name>A0A371I6N8_MUCPR</name>